<feature type="region of interest" description="Disordered" evidence="11">
    <location>
        <begin position="134"/>
        <end position="183"/>
    </location>
</feature>
<evidence type="ECO:0000256" key="9">
    <source>
        <dbReference type="ARBA" id="ARBA00049940"/>
    </source>
</evidence>
<keyword evidence="2 10" id="KW-1003">Cell membrane</keyword>
<comment type="caution">
    <text evidence="12">The sequence shown here is derived from an EMBL/GenBank/DDBJ whole genome shotgun (WGS) entry which is preliminary data.</text>
</comment>
<feature type="compositionally biased region" description="Basic and acidic residues" evidence="11">
    <location>
        <begin position="143"/>
        <end position="161"/>
    </location>
</feature>
<dbReference type="HAMAP" id="MF_00454">
    <property type="entry name" value="FluC"/>
    <property type="match status" value="1"/>
</dbReference>
<feature type="transmembrane region" description="Helical" evidence="10">
    <location>
        <begin position="38"/>
        <end position="57"/>
    </location>
</feature>
<evidence type="ECO:0000256" key="1">
    <source>
        <dbReference type="ARBA" id="ARBA00004651"/>
    </source>
</evidence>
<keyword evidence="10" id="KW-0915">Sodium</keyword>
<sequence>MRPDPRLLAVVALGGTVGTALRYGLGLLLPPGDGVPWATLLENVVGAFLLGMLLEALVRAGREDARRRFLRLGLGTGLLGGFTTFSALALETRNLLAAGDVLLGVGYPLGSVVLGVVAATAGVTLAARVRRHVGLLPPDPDAPPDRDAPTERRLPPVEREPGVNPSGDGEPGGTGTAGDGDGR</sequence>
<accession>A0ABR9DPW3</accession>
<dbReference type="PANTHER" id="PTHR28259:SF1">
    <property type="entry name" value="FLUORIDE EXPORT PROTEIN 1-RELATED"/>
    <property type="match status" value="1"/>
</dbReference>
<feature type="transmembrane region" description="Helical" evidence="10">
    <location>
        <begin position="69"/>
        <end position="90"/>
    </location>
</feature>
<feature type="binding site" evidence="10">
    <location>
        <position position="83"/>
    </location>
    <ligand>
        <name>Na(+)</name>
        <dbReference type="ChEBI" id="CHEBI:29101"/>
        <note>structural</note>
    </ligand>
</feature>
<keyword evidence="10" id="KW-0406">Ion transport</keyword>
<evidence type="ECO:0000256" key="10">
    <source>
        <dbReference type="HAMAP-Rule" id="MF_00454"/>
    </source>
</evidence>
<keyword evidence="4 10" id="KW-1133">Transmembrane helix</keyword>
<name>A0ABR9DPW3_9MICO</name>
<comment type="catalytic activity">
    <reaction evidence="8">
        <text>fluoride(in) = fluoride(out)</text>
        <dbReference type="Rhea" id="RHEA:76159"/>
        <dbReference type="ChEBI" id="CHEBI:17051"/>
    </reaction>
    <physiologicalReaction direction="left-to-right" evidence="8">
        <dbReference type="Rhea" id="RHEA:76160"/>
    </physiologicalReaction>
</comment>
<comment type="function">
    <text evidence="9 10">Fluoride-specific ion channel. Important for reducing fluoride concentration in the cell, thus reducing its toxicity.</text>
</comment>
<protein>
    <recommendedName>
        <fullName evidence="10">Fluoride-specific ion channel FluC</fullName>
    </recommendedName>
</protein>
<evidence type="ECO:0000256" key="3">
    <source>
        <dbReference type="ARBA" id="ARBA00022692"/>
    </source>
</evidence>
<evidence type="ECO:0000256" key="2">
    <source>
        <dbReference type="ARBA" id="ARBA00022475"/>
    </source>
</evidence>
<evidence type="ECO:0000256" key="5">
    <source>
        <dbReference type="ARBA" id="ARBA00023136"/>
    </source>
</evidence>
<feature type="compositionally biased region" description="Gly residues" evidence="11">
    <location>
        <begin position="169"/>
        <end position="183"/>
    </location>
</feature>
<dbReference type="PANTHER" id="PTHR28259">
    <property type="entry name" value="FLUORIDE EXPORT PROTEIN 1-RELATED"/>
    <property type="match status" value="1"/>
</dbReference>
<comment type="similarity">
    <text evidence="7 10">Belongs to the fluoride channel Fluc/FEX (TC 1.A.43) family.</text>
</comment>
<dbReference type="Proteomes" id="UP000642107">
    <property type="component" value="Unassembled WGS sequence"/>
</dbReference>
<keyword evidence="13" id="KW-1185">Reference proteome</keyword>
<reference evidence="12 13" key="1">
    <citation type="submission" date="2020-09" db="EMBL/GenBank/DDBJ databases">
        <title>Flavimobilis rhizosphaerae sp. nov., isolated from rhizosphere soil of Spartina alterniflora.</title>
        <authorList>
            <person name="Hanqin C."/>
        </authorList>
    </citation>
    <scope>NUCLEOTIDE SEQUENCE [LARGE SCALE GENOMIC DNA]</scope>
    <source>
        <strain evidence="12 13">GY 10621</strain>
    </source>
</reference>
<keyword evidence="5 10" id="KW-0472">Membrane</keyword>
<dbReference type="InterPro" id="IPR003691">
    <property type="entry name" value="FluC"/>
</dbReference>
<evidence type="ECO:0000256" key="4">
    <source>
        <dbReference type="ARBA" id="ARBA00022989"/>
    </source>
</evidence>
<feature type="binding site" evidence="10">
    <location>
        <position position="80"/>
    </location>
    <ligand>
        <name>Na(+)</name>
        <dbReference type="ChEBI" id="CHEBI:29101"/>
        <note>structural</note>
    </ligand>
</feature>
<evidence type="ECO:0000313" key="12">
    <source>
        <dbReference type="EMBL" id="MBD9699156.1"/>
    </source>
</evidence>
<evidence type="ECO:0000256" key="7">
    <source>
        <dbReference type="ARBA" id="ARBA00035120"/>
    </source>
</evidence>
<gene>
    <name evidence="10" type="primary">fluC</name>
    <name evidence="10" type="synonym">crcB</name>
    <name evidence="12" type="ORF">IGS67_06580</name>
</gene>
<comment type="activity regulation">
    <text evidence="10">Na(+) is not transported, but it plays an essential structural role and its presence is essential for fluoride channel function.</text>
</comment>
<evidence type="ECO:0000313" key="13">
    <source>
        <dbReference type="Proteomes" id="UP000642107"/>
    </source>
</evidence>
<comment type="subcellular location">
    <subcellularLocation>
        <location evidence="1 10">Cell membrane</location>
        <topology evidence="1 10">Multi-pass membrane protein</topology>
    </subcellularLocation>
</comment>
<keyword evidence="3 10" id="KW-0812">Transmembrane</keyword>
<dbReference type="EMBL" id="JACZDF010000003">
    <property type="protein sequence ID" value="MBD9699156.1"/>
    <property type="molecule type" value="Genomic_DNA"/>
</dbReference>
<keyword evidence="10" id="KW-0813">Transport</keyword>
<proteinExistence type="inferred from homology"/>
<evidence type="ECO:0000256" key="6">
    <source>
        <dbReference type="ARBA" id="ARBA00023303"/>
    </source>
</evidence>
<feature type="transmembrane region" description="Helical" evidence="10">
    <location>
        <begin position="102"/>
        <end position="127"/>
    </location>
</feature>
<dbReference type="Pfam" id="PF02537">
    <property type="entry name" value="CRCB"/>
    <property type="match status" value="1"/>
</dbReference>
<evidence type="ECO:0000256" key="11">
    <source>
        <dbReference type="SAM" id="MobiDB-lite"/>
    </source>
</evidence>
<dbReference type="RefSeq" id="WP_192279008.1">
    <property type="nucleotide sequence ID" value="NZ_JACZDF010000003.1"/>
</dbReference>
<keyword evidence="10" id="KW-0479">Metal-binding</keyword>
<organism evidence="12 13">
    <name type="scientific">Flavimobilis rhizosphaerae</name>
    <dbReference type="NCBI Taxonomy" id="2775421"/>
    <lineage>
        <taxon>Bacteria</taxon>
        <taxon>Bacillati</taxon>
        <taxon>Actinomycetota</taxon>
        <taxon>Actinomycetes</taxon>
        <taxon>Micrococcales</taxon>
        <taxon>Jonesiaceae</taxon>
        <taxon>Flavimobilis</taxon>
    </lineage>
</organism>
<evidence type="ECO:0000256" key="8">
    <source>
        <dbReference type="ARBA" id="ARBA00035585"/>
    </source>
</evidence>
<keyword evidence="6 10" id="KW-0407">Ion channel</keyword>